<keyword evidence="4" id="KW-0798">TonB box</keyword>
<dbReference type="Pfam" id="PF00593">
    <property type="entry name" value="TonB_dep_Rec_b-barrel"/>
    <property type="match status" value="1"/>
</dbReference>
<name>A0A0F9W0K2_9ZZZZ</name>
<evidence type="ECO:0000256" key="5">
    <source>
        <dbReference type="ARBA" id="ARBA00023136"/>
    </source>
</evidence>
<dbReference type="AlphaFoldDB" id="A0A0F9W0K2"/>
<proteinExistence type="predicted"/>
<evidence type="ECO:0008006" key="10">
    <source>
        <dbReference type="Google" id="ProtNLM"/>
    </source>
</evidence>
<comment type="caution">
    <text evidence="9">The sequence shown here is derived from an EMBL/GenBank/DDBJ whole genome shotgun (WGS) entry which is preliminary data.</text>
</comment>
<evidence type="ECO:0000256" key="4">
    <source>
        <dbReference type="ARBA" id="ARBA00023077"/>
    </source>
</evidence>
<dbReference type="SUPFAM" id="SSF56935">
    <property type="entry name" value="Porins"/>
    <property type="match status" value="1"/>
</dbReference>
<dbReference type="GO" id="GO:0009279">
    <property type="term" value="C:cell outer membrane"/>
    <property type="evidence" value="ECO:0007669"/>
    <property type="project" value="UniProtKB-SubCell"/>
</dbReference>
<feature type="domain" description="TonB-dependent receptor-like beta-barrel" evidence="7">
    <location>
        <begin position="351"/>
        <end position="923"/>
    </location>
</feature>
<dbReference type="Gene3D" id="2.40.170.20">
    <property type="entry name" value="TonB-dependent receptor, beta-barrel domain"/>
    <property type="match status" value="1"/>
</dbReference>
<keyword evidence="2" id="KW-0813">Transport</keyword>
<feature type="domain" description="TonB-dependent receptor plug" evidence="8">
    <location>
        <begin position="82"/>
        <end position="170"/>
    </location>
</feature>
<evidence type="ECO:0000259" key="8">
    <source>
        <dbReference type="Pfam" id="PF07715"/>
    </source>
</evidence>
<organism evidence="9">
    <name type="scientific">marine sediment metagenome</name>
    <dbReference type="NCBI Taxonomy" id="412755"/>
    <lineage>
        <taxon>unclassified sequences</taxon>
        <taxon>metagenomes</taxon>
        <taxon>ecological metagenomes</taxon>
    </lineage>
</organism>
<sequence length="958" mass="105687">MSTIYNNFKRSKKGAFSNLISACIASSLVLPVLAVAQSDAPELEEVVVTGSYIRNSAFAGASPVDTVSQADLLESGAPAMGQYIRDLPYTQNTDVVANVNSTQNGQQDSNAARFNLRGLGVNSTLTLVDGTRSVNDGAVASLLPDIAMSRLEVVLDGGSALYGSDAVAGVVNLIPMKEFDGVRVRAYYQQDQDRTFEEPKLAMLFGRSFDNNINWVAALEASKKSSVLRHERPRYLDFDISESSSGNPGVFQRAAGGIGDGGTGGLLRDPACGTYNEGFEDKTVSGAYPSGQPLGSTTCLFHYGPQHDYARGNVDYTFFNNLTWDASDWLQFELQSSYNYRESRYNTSSSLSQSTNNQFALLVPGDHPANPFGFDVVPRNWRPFTGTQATQPSFLEDDGREVQDYRYYTNSNKLSARYDMTDTWTGYTYYTIQETRRSVETRTLLLPRLQAALAGEGGVDGNGWFNPFGSADPRSPDYVEGVTSNSQALVDWMYDERNQREVSRNNLEIFETMATGEVFQTPWGAAQMAAGYQRREARVRERPNPFSVIGQNYNSSITEAPPVATDYDDRVNAYFVEFETPLYETVSLQLAARHESFVDQNLNTTTPKVALRWEVLPELALRASWGESFLAPAPGADRPFNPNEGCGEVFSGNDPVTGGTLAGATSCASGNPDIRPETSEIRNLGLTWEPLNELSLSLDYQRIDYEDRIRDLSTVDAVQLQFAELLSAIGSTPAAYDSTPGSATRQAANAWLATQQGQLTGPGVQRNPDNQQVVKTIRNSANIAEVMIDLVDAKARYSIPTNDLGTFVTTLGASYFLKYEYTDLFGVVRDARGRQNGDSGIVPPMPKMKANLRLNWFKDNHSASMSANYQHNVTTDGSFFAYTTGYKAARTIDAQTLVNTQYSYIFDDVYDSELTLSLGITNLFDQRAQRLPQLGGFESRLQTPWGRQFWLSLDWQPF</sequence>
<evidence type="ECO:0000256" key="1">
    <source>
        <dbReference type="ARBA" id="ARBA00004571"/>
    </source>
</evidence>
<accession>A0A0F9W0K2</accession>
<protein>
    <recommendedName>
        <fullName evidence="10">TonB-dependent receptor plug domain-containing protein</fullName>
    </recommendedName>
</protein>
<evidence type="ECO:0000256" key="3">
    <source>
        <dbReference type="ARBA" id="ARBA00022692"/>
    </source>
</evidence>
<keyword evidence="5" id="KW-0472">Membrane</keyword>
<comment type="subcellular location">
    <subcellularLocation>
        <location evidence="1">Cell outer membrane</location>
        <topology evidence="1">Multi-pass membrane protein</topology>
    </subcellularLocation>
</comment>
<dbReference type="InterPro" id="IPR039426">
    <property type="entry name" value="TonB-dep_rcpt-like"/>
</dbReference>
<keyword evidence="3" id="KW-0812">Transmembrane</keyword>
<dbReference type="Pfam" id="PF07715">
    <property type="entry name" value="Plug"/>
    <property type="match status" value="1"/>
</dbReference>
<evidence type="ECO:0000256" key="6">
    <source>
        <dbReference type="ARBA" id="ARBA00023237"/>
    </source>
</evidence>
<dbReference type="InterPro" id="IPR012910">
    <property type="entry name" value="Plug_dom"/>
</dbReference>
<evidence type="ECO:0000259" key="7">
    <source>
        <dbReference type="Pfam" id="PF00593"/>
    </source>
</evidence>
<dbReference type="Gene3D" id="2.170.130.10">
    <property type="entry name" value="TonB-dependent receptor, plug domain"/>
    <property type="match status" value="1"/>
</dbReference>
<dbReference type="PANTHER" id="PTHR47234:SF1">
    <property type="entry name" value="TONB-DEPENDENT RECEPTOR"/>
    <property type="match status" value="1"/>
</dbReference>
<dbReference type="InterPro" id="IPR000531">
    <property type="entry name" value="Beta-barrel_TonB"/>
</dbReference>
<keyword evidence="6" id="KW-0998">Cell outer membrane</keyword>
<evidence type="ECO:0000256" key="2">
    <source>
        <dbReference type="ARBA" id="ARBA00022448"/>
    </source>
</evidence>
<reference evidence="9" key="1">
    <citation type="journal article" date="2015" name="Nature">
        <title>Complex archaea that bridge the gap between prokaryotes and eukaryotes.</title>
        <authorList>
            <person name="Spang A."/>
            <person name="Saw J.H."/>
            <person name="Jorgensen S.L."/>
            <person name="Zaremba-Niedzwiedzka K."/>
            <person name="Martijn J."/>
            <person name="Lind A.E."/>
            <person name="van Eijk R."/>
            <person name="Schleper C."/>
            <person name="Guy L."/>
            <person name="Ettema T.J."/>
        </authorList>
    </citation>
    <scope>NUCLEOTIDE SEQUENCE</scope>
</reference>
<dbReference type="InterPro" id="IPR036942">
    <property type="entry name" value="Beta-barrel_TonB_sf"/>
</dbReference>
<gene>
    <name evidence="9" type="ORF">LCGC14_0022740</name>
</gene>
<evidence type="ECO:0000313" key="9">
    <source>
        <dbReference type="EMBL" id="KKO10791.1"/>
    </source>
</evidence>
<dbReference type="PANTHER" id="PTHR47234">
    <property type="match status" value="1"/>
</dbReference>
<dbReference type="InterPro" id="IPR037066">
    <property type="entry name" value="Plug_dom_sf"/>
</dbReference>
<dbReference type="EMBL" id="LAZR01000004">
    <property type="protein sequence ID" value="KKO10791.1"/>
    <property type="molecule type" value="Genomic_DNA"/>
</dbReference>
<dbReference type="PROSITE" id="PS52016">
    <property type="entry name" value="TONB_DEPENDENT_REC_3"/>
    <property type="match status" value="1"/>
</dbReference>